<organism evidence="1">
    <name type="scientific">marine sediment metagenome</name>
    <dbReference type="NCBI Taxonomy" id="412755"/>
    <lineage>
        <taxon>unclassified sequences</taxon>
        <taxon>metagenomes</taxon>
        <taxon>ecological metagenomes</taxon>
    </lineage>
</organism>
<feature type="non-terminal residue" evidence="1">
    <location>
        <position position="1"/>
    </location>
</feature>
<comment type="caution">
    <text evidence="1">The sequence shown here is derived from an EMBL/GenBank/DDBJ whole genome shotgun (WGS) entry which is preliminary data.</text>
</comment>
<name>A0A0F9ANE3_9ZZZZ</name>
<protein>
    <submittedName>
        <fullName evidence="1">Uncharacterized protein</fullName>
    </submittedName>
</protein>
<reference evidence="1" key="1">
    <citation type="journal article" date="2015" name="Nature">
        <title>Complex archaea that bridge the gap between prokaryotes and eukaryotes.</title>
        <authorList>
            <person name="Spang A."/>
            <person name="Saw J.H."/>
            <person name="Jorgensen S.L."/>
            <person name="Zaremba-Niedzwiedzka K."/>
            <person name="Martijn J."/>
            <person name="Lind A.E."/>
            <person name="van Eijk R."/>
            <person name="Schleper C."/>
            <person name="Guy L."/>
            <person name="Ettema T.J."/>
        </authorList>
    </citation>
    <scope>NUCLEOTIDE SEQUENCE</scope>
</reference>
<dbReference type="EMBL" id="LAZR01053791">
    <property type="protein sequence ID" value="KKK79974.1"/>
    <property type="molecule type" value="Genomic_DNA"/>
</dbReference>
<proteinExistence type="predicted"/>
<sequence>TTPLAGHQFRSLAVGTFVDDPVYTSQVVIATQDVATGDGAFARSYMLSPTAGTWSFDTGNTPTYGAVDIASGQFDDDNLDEYAMAIDVNDDKWTEYGGRLRIGNGDDWELETNYIDGRYFTGVAVGQYDDDPYDEIAVSTYSEADNFTGQLVIYDHMGGYSQAGPIHESEKRFQEVFTDVATGDYTLDGKSETYISTDVRPFRTEDPYPEGAKVYSQEYRYNQPPDNGTWEYFASGQERRCE</sequence>
<accession>A0A0F9ANE3</accession>
<dbReference type="AlphaFoldDB" id="A0A0F9ANE3"/>
<dbReference type="InterPro" id="IPR028994">
    <property type="entry name" value="Integrin_alpha_N"/>
</dbReference>
<dbReference type="SUPFAM" id="SSF69318">
    <property type="entry name" value="Integrin alpha N-terminal domain"/>
    <property type="match status" value="1"/>
</dbReference>
<gene>
    <name evidence="1" type="ORF">LCGC14_2828120</name>
</gene>
<evidence type="ECO:0000313" key="1">
    <source>
        <dbReference type="EMBL" id="KKK79974.1"/>
    </source>
</evidence>